<keyword evidence="1" id="KW-1133">Transmembrane helix</keyword>
<keyword evidence="3" id="KW-1185">Reference proteome</keyword>
<dbReference type="InterPro" id="IPR038665">
    <property type="entry name" value="Voltage-dep_anion_channel_sf"/>
</dbReference>
<evidence type="ECO:0000256" key="1">
    <source>
        <dbReference type="SAM" id="Phobius"/>
    </source>
</evidence>
<reference evidence="2 3" key="1">
    <citation type="submission" date="2024-06" db="EMBL/GenBank/DDBJ databases">
        <title>Sorghum-associated microbial communities from plants grown in Nebraska, USA.</title>
        <authorList>
            <person name="Schachtman D."/>
        </authorList>
    </citation>
    <scope>NUCLEOTIDE SEQUENCE [LARGE SCALE GENOMIC DNA]</scope>
    <source>
        <strain evidence="2 3">2857</strain>
    </source>
</reference>
<feature type="transmembrane region" description="Helical" evidence="1">
    <location>
        <begin position="71"/>
        <end position="92"/>
    </location>
</feature>
<sequence>MPISTDDLLPAADQRSTVFVDITIYSSRSWRGVPNPPAALRLTSAIFSAPPAVAGNAWFAVHGGRIDLVETLLLGTFVVLILVQLMIPGAYWRLPFTLGFWVFTFTATSSGTYTVHWLALWGGPGHAVWAWFAIALVTILIGSIAVRSAALLTAHSRIDAQGVAPSAQLL</sequence>
<organism evidence="2 3">
    <name type="scientific">Conyzicola nivalis</name>
    <dbReference type="NCBI Taxonomy" id="1477021"/>
    <lineage>
        <taxon>Bacteria</taxon>
        <taxon>Bacillati</taxon>
        <taxon>Actinomycetota</taxon>
        <taxon>Actinomycetes</taxon>
        <taxon>Micrococcales</taxon>
        <taxon>Microbacteriaceae</taxon>
        <taxon>Conyzicola</taxon>
    </lineage>
</organism>
<feature type="transmembrane region" description="Helical" evidence="1">
    <location>
        <begin position="128"/>
        <end position="146"/>
    </location>
</feature>
<dbReference type="Proteomes" id="UP001549257">
    <property type="component" value="Unassembled WGS sequence"/>
</dbReference>
<protein>
    <submittedName>
        <fullName evidence="2">Uncharacterized protein</fullName>
    </submittedName>
</protein>
<dbReference type="EMBL" id="JBEPSJ010000001">
    <property type="protein sequence ID" value="MET4580997.1"/>
    <property type="molecule type" value="Genomic_DNA"/>
</dbReference>
<evidence type="ECO:0000313" key="3">
    <source>
        <dbReference type="Proteomes" id="UP001549257"/>
    </source>
</evidence>
<accession>A0ABV2QIZ2</accession>
<feature type="transmembrane region" description="Helical" evidence="1">
    <location>
        <begin position="98"/>
        <end position="121"/>
    </location>
</feature>
<dbReference type="RefSeq" id="WP_354023196.1">
    <property type="nucleotide sequence ID" value="NZ_JBEPSJ010000001.1"/>
</dbReference>
<evidence type="ECO:0000313" key="2">
    <source>
        <dbReference type="EMBL" id="MET4580997.1"/>
    </source>
</evidence>
<keyword evidence="1" id="KW-0472">Membrane</keyword>
<proteinExistence type="predicted"/>
<comment type="caution">
    <text evidence="2">The sequence shown here is derived from an EMBL/GenBank/DDBJ whole genome shotgun (WGS) entry which is preliminary data.</text>
</comment>
<name>A0ABV2QIZ2_9MICO</name>
<gene>
    <name evidence="2" type="ORF">ABIE21_000487</name>
</gene>
<keyword evidence="1" id="KW-0812">Transmembrane</keyword>
<dbReference type="Gene3D" id="1.50.10.150">
    <property type="entry name" value="Voltage-dependent anion channel"/>
    <property type="match status" value="1"/>
</dbReference>